<sequence length="405" mass="44226">MVKITLRDIPLKGKRVLVRVDYNVPMEWDASTNSYVITDRTRILETLDTLKYLINQKAKIVLISHLGRPKGKRNPKESLASVAPILSELLGTKVKFVGDCIGPEVDKEKENLQEGEVLLLENTRFYPGEEKNDPKFAKALASHIDVYINDAFGSAHRAHASTEGVCHFIQQKAIGFLMEKELKYLGEELKNPKRPFVVILGGAKVSDKIEVINRLLEKADALLIGGAMAYTFLLTKGCKVGKSLIEPDKTDVAQKALEKAKEGKVKFLLPVDHLIAQSIDFEKRIVQGVEQTSGIDIPEEKLGVDIGPKTMALYAEEIKAARTILWNGPMGVFEIPGCEKGTFSIAQSIAENPSAVSIVAGGDSIKALHRSGLADKVSFISTGGGATLDFLKGKVLPGIESIPDK</sequence>
<keyword evidence="8" id="KW-0963">Cytoplasm</keyword>
<comment type="catalytic activity">
    <reaction evidence="1 8 9">
        <text>(2R)-3-phosphoglycerate + ATP = (2R)-3-phospho-glyceroyl phosphate + ADP</text>
        <dbReference type="Rhea" id="RHEA:14801"/>
        <dbReference type="ChEBI" id="CHEBI:30616"/>
        <dbReference type="ChEBI" id="CHEBI:57604"/>
        <dbReference type="ChEBI" id="CHEBI:58272"/>
        <dbReference type="ChEBI" id="CHEBI:456216"/>
        <dbReference type="EC" id="2.7.2.3"/>
    </reaction>
</comment>
<dbReference type="PANTHER" id="PTHR11406">
    <property type="entry name" value="PHOSPHOGLYCERATE KINASE"/>
    <property type="match status" value="1"/>
</dbReference>
<feature type="binding site" evidence="8">
    <location>
        <begin position="361"/>
        <end position="364"/>
    </location>
    <ligand>
        <name>ATP</name>
        <dbReference type="ChEBI" id="CHEBI:30616"/>
    </ligand>
</feature>
<dbReference type="InterPro" id="IPR015911">
    <property type="entry name" value="Phosphoglycerate_kinase_CS"/>
</dbReference>
<protein>
    <recommendedName>
        <fullName evidence="3 8">Phosphoglycerate kinase</fullName>
        <ecNumber evidence="3 8">2.7.2.3</ecNumber>
    </recommendedName>
</protein>
<keyword evidence="11" id="KW-1185">Reference proteome</keyword>
<keyword evidence="6 8" id="KW-0418">Kinase</keyword>
<keyword evidence="8" id="KW-0324">Glycolysis</keyword>
<accession>A0ABX7PXT8</accession>
<dbReference type="Pfam" id="PF00162">
    <property type="entry name" value="PGK"/>
    <property type="match status" value="1"/>
</dbReference>
<organism evidence="10 11">
    <name type="scientific">Candidatus Methylacidiphilum infernorum</name>
    <dbReference type="NCBI Taxonomy" id="511746"/>
    <lineage>
        <taxon>Bacteria</taxon>
        <taxon>Pseudomonadati</taxon>
        <taxon>Verrucomicrobiota</taxon>
        <taxon>Methylacidiphilae</taxon>
        <taxon>Methylacidiphilales</taxon>
        <taxon>Methylacidiphilaceae</taxon>
        <taxon>Methylacidiphilum (ex Ratnadevi et al. 2023)</taxon>
    </lineage>
</organism>
<evidence type="ECO:0000256" key="4">
    <source>
        <dbReference type="ARBA" id="ARBA00022679"/>
    </source>
</evidence>
<feature type="binding site" evidence="8">
    <location>
        <position position="334"/>
    </location>
    <ligand>
        <name>ATP</name>
        <dbReference type="ChEBI" id="CHEBI:30616"/>
    </ligand>
</feature>
<evidence type="ECO:0000256" key="9">
    <source>
        <dbReference type="RuleBase" id="RU000532"/>
    </source>
</evidence>
<dbReference type="EMBL" id="CP065956">
    <property type="protein sequence ID" value="QSR87825.1"/>
    <property type="molecule type" value="Genomic_DNA"/>
</dbReference>
<dbReference type="PROSITE" id="PS00111">
    <property type="entry name" value="PGLYCERATE_KINASE"/>
    <property type="match status" value="1"/>
</dbReference>
<dbReference type="EC" id="2.7.2.3" evidence="3 8"/>
<dbReference type="CDD" id="cd00318">
    <property type="entry name" value="Phosphoglycerate_kinase"/>
    <property type="match status" value="1"/>
</dbReference>
<evidence type="ECO:0000256" key="1">
    <source>
        <dbReference type="ARBA" id="ARBA00000642"/>
    </source>
</evidence>
<evidence type="ECO:0000256" key="8">
    <source>
        <dbReference type="HAMAP-Rule" id="MF_00145"/>
    </source>
</evidence>
<feature type="binding site" evidence="8">
    <location>
        <position position="208"/>
    </location>
    <ligand>
        <name>ATP</name>
        <dbReference type="ChEBI" id="CHEBI:30616"/>
    </ligand>
</feature>
<evidence type="ECO:0000313" key="11">
    <source>
        <dbReference type="Proteomes" id="UP000663088"/>
    </source>
</evidence>
<comment type="pathway">
    <text evidence="8">Carbohydrate degradation; glycolysis; pyruvate from D-glyceraldehyde 3-phosphate: step 2/5.</text>
</comment>
<name>A0ABX7PXT8_9BACT</name>
<keyword evidence="5 8" id="KW-0547">Nucleotide-binding</keyword>
<dbReference type="RefSeq" id="WP_206848734.1">
    <property type="nucleotide sequence ID" value="NZ_CP065956.1"/>
</dbReference>
<dbReference type="PANTHER" id="PTHR11406:SF23">
    <property type="entry name" value="PHOSPHOGLYCERATE KINASE 1, CHLOROPLASTIC-RELATED"/>
    <property type="match status" value="1"/>
</dbReference>
<dbReference type="Gene3D" id="3.40.50.1260">
    <property type="entry name" value="Phosphoglycerate kinase, N-terminal domain"/>
    <property type="match status" value="2"/>
</dbReference>
<evidence type="ECO:0000313" key="10">
    <source>
        <dbReference type="EMBL" id="QSR87825.1"/>
    </source>
</evidence>
<feature type="binding site" evidence="8">
    <location>
        <begin position="21"/>
        <end position="23"/>
    </location>
    <ligand>
        <name>substrate</name>
    </ligand>
</feature>
<evidence type="ECO:0000256" key="6">
    <source>
        <dbReference type="ARBA" id="ARBA00022777"/>
    </source>
</evidence>
<evidence type="ECO:0000256" key="3">
    <source>
        <dbReference type="ARBA" id="ARBA00013061"/>
    </source>
</evidence>
<dbReference type="Proteomes" id="UP000663088">
    <property type="component" value="Chromosome"/>
</dbReference>
<dbReference type="GO" id="GO:0016301">
    <property type="term" value="F:kinase activity"/>
    <property type="evidence" value="ECO:0007669"/>
    <property type="project" value="UniProtKB-KW"/>
</dbReference>
<dbReference type="SUPFAM" id="SSF53748">
    <property type="entry name" value="Phosphoglycerate kinase"/>
    <property type="match status" value="1"/>
</dbReference>
<evidence type="ECO:0000256" key="2">
    <source>
        <dbReference type="ARBA" id="ARBA00008982"/>
    </source>
</evidence>
<comment type="similarity">
    <text evidence="2 8 9">Belongs to the phosphoglycerate kinase family.</text>
</comment>
<comment type="subcellular location">
    <subcellularLocation>
        <location evidence="8">Cytoplasm</location>
    </subcellularLocation>
</comment>
<dbReference type="InterPro" id="IPR001576">
    <property type="entry name" value="Phosphoglycerate_kinase"/>
</dbReference>
<feature type="binding site" evidence="8">
    <location>
        <position position="42"/>
    </location>
    <ligand>
        <name>substrate</name>
    </ligand>
</feature>
<comment type="subunit">
    <text evidence="8">Monomer.</text>
</comment>
<evidence type="ECO:0000256" key="7">
    <source>
        <dbReference type="ARBA" id="ARBA00022840"/>
    </source>
</evidence>
<keyword evidence="4 8" id="KW-0808">Transferase</keyword>
<dbReference type="InterPro" id="IPR015824">
    <property type="entry name" value="Phosphoglycerate_kinase_N"/>
</dbReference>
<feature type="binding site" evidence="8">
    <location>
        <position position="124"/>
    </location>
    <ligand>
        <name>substrate</name>
    </ligand>
</feature>
<reference evidence="10 11" key="1">
    <citation type="submission" date="2020-12" db="EMBL/GenBank/DDBJ databases">
        <authorList>
            <person name="Awala S.I."/>
            <person name="Gwak J.-H."/>
            <person name="Kim S.-J."/>
            <person name="Rhee S.-K."/>
        </authorList>
    </citation>
    <scope>NUCLEOTIDE SEQUENCE [LARGE SCALE GENOMIC DNA]</scope>
    <source>
        <strain evidence="10 11">IT5</strain>
    </source>
</reference>
<dbReference type="PIRSF" id="PIRSF000724">
    <property type="entry name" value="Pgk"/>
    <property type="match status" value="1"/>
</dbReference>
<feature type="binding site" evidence="8">
    <location>
        <position position="157"/>
    </location>
    <ligand>
        <name>substrate</name>
    </ligand>
</feature>
<dbReference type="PRINTS" id="PR00477">
    <property type="entry name" value="PHGLYCKINASE"/>
</dbReference>
<gene>
    <name evidence="8" type="primary">pgk</name>
    <name evidence="10" type="ORF">EM20IM_09835</name>
</gene>
<dbReference type="HAMAP" id="MF_00145">
    <property type="entry name" value="Phosphoglyc_kinase"/>
    <property type="match status" value="1"/>
</dbReference>
<keyword evidence="7 8" id="KW-0067">ATP-binding</keyword>
<feature type="binding site" evidence="8">
    <location>
        <position position="303"/>
    </location>
    <ligand>
        <name>ATP</name>
        <dbReference type="ChEBI" id="CHEBI:30616"/>
    </ligand>
</feature>
<evidence type="ECO:0000256" key="5">
    <source>
        <dbReference type="ARBA" id="ARBA00022741"/>
    </source>
</evidence>
<proteinExistence type="inferred from homology"/>
<feature type="binding site" evidence="8">
    <location>
        <begin position="65"/>
        <end position="68"/>
    </location>
    <ligand>
        <name>substrate</name>
    </ligand>
</feature>
<dbReference type="InterPro" id="IPR036043">
    <property type="entry name" value="Phosphoglycerate_kinase_sf"/>
</dbReference>